<dbReference type="Pfam" id="PF00388">
    <property type="entry name" value="PI-PLC-X"/>
    <property type="match status" value="1"/>
</dbReference>
<dbReference type="PROSITE" id="PS50007">
    <property type="entry name" value="PIPLC_X_DOMAIN"/>
    <property type="match status" value="1"/>
</dbReference>
<name>A0AAD4DTS5_9AGAM</name>
<dbReference type="InterPro" id="IPR001711">
    <property type="entry name" value="PLipase_C_Pinositol-sp_Y"/>
</dbReference>
<dbReference type="GO" id="GO:0016042">
    <property type="term" value="P:lipid catabolic process"/>
    <property type="evidence" value="ECO:0007669"/>
    <property type="project" value="UniProtKB-KW"/>
</dbReference>
<dbReference type="Gene3D" id="3.20.20.190">
    <property type="entry name" value="Phosphatidylinositol (PI) phosphodiesterase"/>
    <property type="match status" value="1"/>
</dbReference>
<reference evidence="3" key="1">
    <citation type="journal article" date="2020" name="New Phytol.">
        <title>Comparative genomics reveals dynamic genome evolution in host specialist ectomycorrhizal fungi.</title>
        <authorList>
            <person name="Lofgren L.A."/>
            <person name="Nguyen N.H."/>
            <person name="Vilgalys R."/>
            <person name="Ruytinx J."/>
            <person name="Liao H.L."/>
            <person name="Branco S."/>
            <person name="Kuo A."/>
            <person name="LaButti K."/>
            <person name="Lipzen A."/>
            <person name="Andreopoulos W."/>
            <person name="Pangilinan J."/>
            <person name="Riley R."/>
            <person name="Hundley H."/>
            <person name="Na H."/>
            <person name="Barry K."/>
            <person name="Grigoriev I.V."/>
            <person name="Stajich J.E."/>
            <person name="Kennedy P.G."/>
        </authorList>
    </citation>
    <scope>NUCLEOTIDE SEQUENCE</scope>
    <source>
        <strain evidence="3">FC203</strain>
    </source>
</reference>
<keyword evidence="1" id="KW-0442">Lipid degradation</keyword>
<dbReference type="InterPro" id="IPR000909">
    <property type="entry name" value="PLipase_C_PInositol-sp_X_dom"/>
</dbReference>
<dbReference type="GO" id="GO:0004435">
    <property type="term" value="F:phosphatidylinositol-4,5-bisphosphate phospholipase C activity"/>
    <property type="evidence" value="ECO:0007669"/>
    <property type="project" value="UniProtKB-EC"/>
</dbReference>
<dbReference type="GO" id="GO:0051209">
    <property type="term" value="P:release of sequestered calcium ion into cytosol"/>
    <property type="evidence" value="ECO:0007669"/>
    <property type="project" value="TreeGrafter"/>
</dbReference>
<dbReference type="GO" id="GO:0048015">
    <property type="term" value="P:phosphatidylinositol-mediated signaling"/>
    <property type="evidence" value="ECO:0007669"/>
    <property type="project" value="TreeGrafter"/>
</dbReference>
<dbReference type="SUPFAM" id="SSF49562">
    <property type="entry name" value="C2 domain (Calcium/lipid-binding domain, CaLB)"/>
    <property type="match status" value="1"/>
</dbReference>
<sequence length="529" mass="60294">MIPKAFETVSSAHLSLETNYTINIYPPASNAIRLSLDILSFLKQNGLDARELLKLPAVRLRVVDDTRPLRDYFVSSSHNTYLLAWQVLGRASSECYTHVLSKNARCVEIDVWWSSKGPIVTHGHTLSRSVTFKAVCEAIDEAIHDEDWPVIISLECHVPIAHQGELVDIMKDTWGNKLVQEPLEGVSGDGISPRDLKGKILLMVEYYPDAYCEEISADSKALDHDSCTSIEYDEISELHYEIDPVLKMANHAHAKIADSLADLGFYARSMKPIKHWLTEGKCSPVASFVLIYLPLELPSPPYPQNILMNINESCMLSMLPHSLSELIEHSLHRIRRIYPRGVRLSSSNLDPLRQWRNGSQIVCLNWQNFDYGMQLNEAMFAGTPGWVEKPRRLTGVERNVKVTCNVIGISSLPRPKEHTEFTPYVHAELFNSSKNQDWQSEHIECKDVPEDGVDVTWNGCFEWKFEEDDLTFIRLRILCHRGLLRDEEMLVFCARLHDLEEGWRFIHLLSMDGRRTGATLLVRFTIGGI</sequence>
<evidence type="ECO:0000256" key="1">
    <source>
        <dbReference type="RuleBase" id="RU361133"/>
    </source>
</evidence>
<keyword evidence="1" id="KW-0443">Lipid metabolism</keyword>
<organism evidence="3 4">
    <name type="scientific">Suillus fuscotomentosus</name>
    <dbReference type="NCBI Taxonomy" id="1912939"/>
    <lineage>
        <taxon>Eukaryota</taxon>
        <taxon>Fungi</taxon>
        <taxon>Dikarya</taxon>
        <taxon>Basidiomycota</taxon>
        <taxon>Agaricomycotina</taxon>
        <taxon>Agaricomycetes</taxon>
        <taxon>Agaricomycetidae</taxon>
        <taxon>Boletales</taxon>
        <taxon>Suillineae</taxon>
        <taxon>Suillaceae</taxon>
        <taxon>Suillus</taxon>
    </lineage>
</organism>
<dbReference type="InterPro" id="IPR001192">
    <property type="entry name" value="PI-PLC_fam"/>
</dbReference>
<dbReference type="AlphaFoldDB" id="A0AAD4DTS5"/>
<dbReference type="PRINTS" id="PR00390">
    <property type="entry name" value="PHPHLIPASEC"/>
</dbReference>
<dbReference type="SMART" id="SM00149">
    <property type="entry name" value="PLCYc"/>
    <property type="match status" value="1"/>
</dbReference>
<dbReference type="RefSeq" id="XP_041219178.1">
    <property type="nucleotide sequence ID" value="XM_041375931.1"/>
</dbReference>
<dbReference type="PANTHER" id="PTHR10336">
    <property type="entry name" value="PHOSPHOINOSITIDE-SPECIFIC PHOSPHOLIPASE C FAMILY PROTEIN"/>
    <property type="match status" value="1"/>
</dbReference>
<dbReference type="EMBL" id="JABBWK010000094">
    <property type="protein sequence ID" value="KAG1893602.1"/>
    <property type="molecule type" value="Genomic_DNA"/>
</dbReference>
<evidence type="ECO:0000313" key="3">
    <source>
        <dbReference type="EMBL" id="KAG1893602.1"/>
    </source>
</evidence>
<gene>
    <name evidence="3" type="ORF">F5891DRAFT_962700</name>
</gene>
<comment type="caution">
    <text evidence="3">The sequence shown here is derived from an EMBL/GenBank/DDBJ whole genome shotgun (WGS) entry which is preliminary data.</text>
</comment>
<evidence type="ECO:0000259" key="2">
    <source>
        <dbReference type="PROSITE" id="PS50008"/>
    </source>
</evidence>
<protein>
    <recommendedName>
        <fullName evidence="1">Phosphoinositide phospholipase C</fullName>
        <ecNumber evidence="1">3.1.4.11</ecNumber>
    </recommendedName>
</protein>
<dbReference type="Proteomes" id="UP001195769">
    <property type="component" value="Unassembled WGS sequence"/>
</dbReference>
<dbReference type="PANTHER" id="PTHR10336:SF169">
    <property type="entry name" value="PHOSPHOINOSITIDE PHOSPHOLIPASE C"/>
    <property type="match status" value="1"/>
</dbReference>
<dbReference type="InterPro" id="IPR017946">
    <property type="entry name" value="PLC-like_Pdiesterase_TIM-brl"/>
</dbReference>
<keyword evidence="4" id="KW-1185">Reference proteome</keyword>
<dbReference type="GeneID" id="64670229"/>
<accession>A0AAD4DTS5</accession>
<dbReference type="EC" id="3.1.4.11" evidence="1"/>
<keyword evidence="1" id="KW-0378">Hydrolase</keyword>
<dbReference type="InterPro" id="IPR035892">
    <property type="entry name" value="C2_domain_sf"/>
</dbReference>
<dbReference type="SMART" id="SM00148">
    <property type="entry name" value="PLCXc"/>
    <property type="match status" value="1"/>
</dbReference>
<evidence type="ECO:0000313" key="4">
    <source>
        <dbReference type="Proteomes" id="UP001195769"/>
    </source>
</evidence>
<dbReference type="SUPFAM" id="SSF51695">
    <property type="entry name" value="PLC-like phosphodiesterases"/>
    <property type="match status" value="1"/>
</dbReference>
<dbReference type="PROSITE" id="PS50008">
    <property type="entry name" value="PIPLC_Y_DOMAIN"/>
    <property type="match status" value="1"/>
</dbReference>
<dbReference type="Gene3D" id="2.60.40.150">
    <property type="entry name" value="C2 domain"/>
    <property type="match status" value="1"/>
</dbReference>
<comment type="catalytic activity">
    <reaction evidence="1">
        <text>a 1,2-diacyl-sn-glycero-3-phospho-(1D-myo-inositol-4,5-bisphosphate) + H2O = 1D-myo-inositol 1,4,5-trisphosphate + a 1,2-diacyl-sn-glycerol + H(+)</text>
        <dbReference type="Rhea" id="RHEA:33179"/>
        <dbReference type="ChEBI" id="CHEBI:15377"/>
        <dbReference type="ChEBI" id="CHEBI:15378"/>
        <dbReference type="ChEBI" id="CHEBI:17815"/>
        <dbReference type="ChEBI" id="CHEBI:58456"/>
        <dbReference type="ChEBI" id="CHEBI:203600"/>
        <dbReference type="EC" id="3.1.4.11"/>
    </reaction>
</comment>
<proteinExistence type="predicted"/>
<dbReference type="Pfam" id="PF00387">
    <property type="entry name" value="PI-PLC-Y"/>
    <property type="match status" value="1"/>
</dbReference>
<feature type="domain" description="PI-PLC Y-box" evidence="2">
    <location>
        <begin position="307"/>
        <end position="393"/>
    </location>
</feature>